<gene>
    <name evidence="1" type="ORF">C7B65_20765</name>
</gene>
<reference evidence="1 2" key="2">
    <citation type="submission" date="2018-03" db="EMBL/GenBank/DDBJ databases">
        <title>The ancient ancestry and fast evolution of plastids.</title>
        <authorList>
            <person name="Moore K.R."/>
            <person name="Magnabosco C."/>
            <person name="Momper L."/>
            <person name="Gold D.A."/>
            <person name="Bosak T."/>
            <person name="Fournier G.P."/>
        </authorList>
    </citation>
    <scope>NUCLEOTIDE SEQUENCE [LARGE SCALE GENOMIC DNA]</scope>
    <source>
        <strain evidence="1 2">ULC007</strain>
    </source>
</reference>
<proteinExistence type="predicted"/>
<dbReference type="EMBL" id="PVWG01000038">
    <property type="protein sequence ID" value="PSB16680.1"/>
    <property type="molecule type" value="Genomic_DNA"/>
</dbReference>
<dbReference type="STRING" id="1920490.GCA_001895925_00016"/>
<accession>A0A2T1D856</accession>
<comment type="caution">
    <text evidence="1">The sequence shown here is derived from an EMBL/GenBank/DDBJ whole genome shotgun (WGS) entry which is preliminary data.</text>
</comment>
<evidence type="ECO:0000313" key="1">
    <source>
        <dbReference type="EMBL" id="PSB16680.1"/>
    </source>
</evidence>
<evidence type="ECO:0008006" key="3">
    <source>
        <dbReference type="Google" id="ProtNLM"/>
    </source>
</evidence>
<name>A0A2T1D856_9CYAN</name>
<reference evidence="1 2" key="1">
    <citation type="submission" date="2018-02" db="EMBL/GenBank/DDBJ databases">
        <authorList>
            <person name="Cohen D.B."/>
            <person name="Kent A.D."/>
        </authorList>
    </citation>
    <scope>NUCLEOTIDE SEQUENCE [LARGE SCALE GENOMIC DNA]</scope>
    <source>
        <strain evidence="1 2">ULC007</strain>
    </source>
</reference>
<sequence length="102" mass="11918">MSLRNLGGREQALLNLYCNCQFGMSPADFYAKWNVTHAQIAAICGCSESTVDRWFQRSRSSQPPETIYLRRLAEMDFLWENYEPIPTPIRQQLCRSDRRQPS</sequence>
<dbReference type="OrthoDB" id="532665at2"/>
<dbReference type="AlphaFoldDB" id="A0A2T1D856"/>
<protein>
    <recommendedName>
        <fullName evidence="3">Helix-turn-helix domain-containing protein</fullName>
    </recommendedName>
</protein>
<evidence type="ECO:0000313" key="2">
    <source>
        <dbReference type="Proteomes" id="UP000238634"/>
    </source>
</evidence>
<dbReference type="RefSeq" id="WP_073074437.1">
    <property type="nucleotide sequence ID" value="NZ_MPPI01000037.1"/>
</dbReference>
<dbReference type="Pfam" id="PF13384">
    <property type="entry name" value="HTH_23"/>
    <property type="match status" value="1"/>
</dbReference>
<organism evidence="1 2">
    <name type="scientific">Phormidesmis priestleyi ULC007</name>
    <dbReference type="NCBI Taxonomy" id="1920490"/>
    <lineage>
        <taxon>Bacteria</taxon>
        <taxon>Bacillati</taxon>
        <taxon>Cyanobacteriota</taxon>
        <taxon>Cyanophyceae</taxon>
        <taxon>Leptolyngbyales</taxon>
        <taxon>Leptolyngbyaceae</taxon>
        <taxon>Phormidesmis</taxon>
    </lineage>
</organism>
<keyword evidence="2" id="KW-1185">Reference proteome</keyword>
<dbReference type="Proteomes" id="UP000238634">
    <property type="component" value="Unassembled WGS sequence"/>
</dbReference>